<evidence type="ECO:0000256" key="6">
    <source>
        <dbReference type="ARBA" id="ARBA00023136"/>
    </source>
</evidence>
<dbReference type="GO" id="GO:0001401">
    <property type="term" value="C:SAM complex"/>
    <property type="evidence" value="ECO:0007669"/>
    <property type="project" value="InterPro"/>
</dbReference>
<keyword evidence="3" id="KW-1000">Mitochondrion outer membrane</keyword>
<comment type="subcellular location">
    <subcellularLocation>
        <location evidence="1">Mitochondrion outer membrane</location>
    </subcellularLocation>
</comment>
<sequence>MSQWELHALPGSSTHDLASLDPHSLVAASYLQLLAPGDWTLVPSSDSRSSPSGSLPYLKHGAETYAGSAILARLLIASDRAPELNAAQKSDSRAFQSLLDSTVLPLVLHSLYSLPQNFDFTRSLLTPSLAFPHNYTRPHALRFAAKEIVDSTHPTWWGLGGETEREAEDERRRKKALLETGIEGIRERKVEERREGKERIKKTLGEGKIVSAARDVFAALESTLAASSTPYFFSSSSPTPIDAHLSALLSLVLYLPLPTPILADLINASFPRLWSHTALLRRTLWSPDSTPPPSTLSSRSSASPSLLAALRSLASAPLSLLSSAVSFPSSARLTRSGAPTAQERRFAQRRRAFFAVCAVGVLGWAAGTGQLPVPSVLGKWGRLLRGRGGRRWVSLMAGTGGEFDDDEEEDEEGEWEEDDEDDEEDDLDDDE</sequence>
<evidence type="ECO:0008006" key="12">
    <source>
        <dbReference type="Google" id="ProtNLM"/>
    </source>
</evidence>
<keyword evidence="2" id="KW-0813">Transport</keyword>
<keyword evidence="11" id="KW-1185">Reference proteome</keyword>
<organism evidence="10 11">
    <name type="scientific">Rhodotorula paludigena</name>
    <dbReference type="NCBI Taxonomy" id="86838"/>
    <lineage>
        <taxon>Eukaryota</taxon>
        <taxon>Fungi</taxon>
        <taxon>Dikarya</taxon>
        <taxon>Basidiomycota</taxon>
        <taxon>Pucciniomycotina</taxon>
        <taxon>Microbotryomycetes</taxon>
        <taxon>Sporidiobolales</taxon>
        <taxon>Sporidiobolaceae</taxon>
        <taxon>Rhodotorula</taxon>
    </lineage>
</organism>
<keyword evidence="4" id="KW-0653">Protein transport</keyword>
<dbReference type="InterPro" id="IPR019564">
    <property type="entry name" value="Sam37/metaxin_N"/>
</dbReference>
<evidence type="ECO:0000256" key="3">
    <source>
        <dbReference type="ARBA" id="ARBA00022787"/>
    </source>
</evidence>
<dbReference type="Proteomes" id="UP001342314">
    <property type="component" value="Unassembled WGS sequence"/>
</dbReference>
<comment type="caution">
    <text evidence="10">The sequence shown here is derived from an EMBL/GenBank/DDBJ whole genome shotgun (WGS) entry which is preliminary data.</text>
</comment>
<feature type="compositionally biased region" description="Acidic residues" evidence="7">
    <location>
        <begin position="402"/>
        <end position="431"/>
    </location>
</feature>
<protein>
    <recommendedName>
        <fullName evidence="12">Mitochondrial outer membrane transport complex Sam37/metaxin N-terminal domain-containing protein</fullName>
    </recommendedName>
</protein>
<evidence type="ECO:0000259" key="9">
    <source>
        <dbReference type="Pfam" id="PF17171"/>
    </source>
</evidence>
<dbReference type="PANTHER" id="PTHR12289">
    <property type="entry name" value="METAXIN RELATED"/>
    <property type="match status" value="1"/>
</dbReference>
<evidence type="ECO:0000259" key="8">
    <source>
        <dbReference type="Pfam" id="PF10568"/>
    </source>
</evidence>
<dbReference type="Pfam" id="PF10568">
    <property type="entry name" value="Tom37"/>
    <property type="match status" value="1"/>
</dbReference>
<dbReference type="InterPro" id="IPR033468">
    <property type="entry name" value="Metaxin_GST"/>
</dbReference>
<name>A0AAV5GEL7_9BASI</name>
<proteinExistence type="predicted"/>
<evidence type="ECO:0000256" key="5">
    <source>
        <dbReference type="ARBA" id="ARBA00023128"/>
    </source>
</evidence>
<dbReference type="AlphaFoldDB" id="A0AAV5GEL7"/>
<evidence type="ECO:0000256" key="4">
    <source>
        <dbReference type="ARBA" id="ARBA00022927"/>
    </source>
</evidence>
<dbReference type="Pfam" id="PF17171">
    <property type="entry name" value="GST_C_6"/>
    <property type="match status" value="1"/>
</dbReference>
<feature type="domain" description="Metaxin glutathione S-transferase" evidence="9">
    <location>
        <begin position="214"/>
        <end position="277"/>
    </location>
</feature>
<evidence type="ECO:0000256" key="1">
    <source>
        <dbReference type="ARBA" id="ARBA00004294"/>
    </source>
</evidence>
<keyword evidence="5" id="KW-0496">Mitochondrion</keyword>
<dbReference type="PANTHER" id="PTHR12289:SF41">
    <property type="entry name" value="FAILED AXON CONNECTIONS-RELATED"/>
    <property type="match status" value="1"/>
</dbReference>
<gene>
    <name evidence="10" type="ORF">Rhopal_001649-T1</name>
</gene>
<feature type="region of interest" description="Disordered" evidence="7">
    <location>
        <begin position="396"/>
        <end position="431"/>
    </location>
</feature>
<feature type="domain" description="Mitochondrial outer membrane transport complex Sam37/metaxin N-terminal" evidence="8">
    <location>
        <begin position="24"/>
        <end position="142"/>
    </location>
</feature>
<evidence type="ECO:0000256" key="2">
    <source>
        <dbReference type="ARBA" id="ARBA00022448"/>
    </source>
</evidence>
<dbReference type="GO" id="GO:0007005">
    <property type="term" value="P:mitochondrion organization"/>
    <property type="evidence" value="ECO:0007669"/>
    <property type="project" value="TreeGrafter"/>
</dbReference>
<dbReference type="EMBL" id="BQKY01000003">
    <property type="protein sequence ID" value="GJN88683.1"/>
    <property type="molecule type" value="Genomic_DNA"/>
</dbReference>
<evidence type="ECO:0000313" key="11">
    <source>
        <dbReference type="Proteomes" id="UP001342314"/>
    </source>
</evidence>
<dbReference type="GO" id="GO:0015031">
    <property type="term" value="P:protein transport"/>
    <property type="evidence" value="ECO:0007669"/>
    <property type="project" value="UniProtKB-KW"/>
</dbReference>
<dbReference type="InterPro" id="IPR050931">
    <property type="entry name" value="Mito_Protein_Transport_Metaxin"/>
</dbReference>
<evidence type="ECO:0000256" key="7">
    <source>
        <dbReference type="SAM" id="MobiDB-lite"/>
    </source>
</evidence>
<accession>A0AAV5GEL7</accession>
<evidence type="ECO:0000313" key="10">
    <source>
        <dbReference type="EMBL" id="GJN88683.1"/>
    </source>
</evidence>
<reference evidence="10 11" key="1">
    <citation type="submission" date="2021-12" db="EMBL/GenBank/DDBJ databases">
        <title>High titer production of polyol ester of fatty acids by Rhodotorula paludigena BS15 towards product separation-free biomass refinery.</title>
        <authorList>
            <person name="Mano J."/>
            <person name="Ono H."/>
            <person name="Tanaka T."/>
            <person name="Naito K."/>
            <person name="Sushida H."/>
            <person name="Ike M."/>
            <person name="Tokuyasu K."/>
            <person name="Kitaoka M."/>
        </authorList>
    </citation>
    <scope>NUCLEOTIDE SEQUENCE [LARGE SCALE GENOMIC DNA]</scope>
    <source>
        <strain evidence="10 11">BS15</strain>
    </source>
</reference>
<keyword evidence="6" id="KW-0472">Membrane</keyword>